<dbReference type="RefSeq" id="WP_151865979.1">
    <property type="nucleotide sequence ID" value="NZ_WBZB01000025.1"/>
</dbReference>
<evidence type="ECO:0000313" key="1">
    <source>
        <dbReference type="EMBL" id="KAB3529880.1"/>
    </source>
</evidence>
<comment type="caution">
    <text evidence="1">The sequence shown here is derived from an EMBL/GenBank/DDBJ whole genome shotgun (WGS) entry which is preliminary data.</text>
</comment>
<proteinExistence type="predicted"/>
<dbReference type="AlphaFoldDB" id="A0A833M9I2"/>
<protein>
    <recommendedName>
        <fullName evidence="3">PLD phosphodiesterase domain-containing protein</fullName>
    </recommendedName>
</protein>
<evidence type="ECO:0008006" key="3">
    <source>
        <dbReference type="Google" id="ProtNLM"/>
    </source>
</evidence>
<keyword evidence="2" id="KW-1185">Reference proteome</keyword>
<sequence length="144" mass="17119">MVKLITGKEELIKTIRAIVGKSRKVHEILLSSIFDEDIFNLINSIVESQPNINLRFLISHLDHKLYFLERVEDYHKHIRVNAKCRYKFIMIEKNIFFISGSYKDKDYNMDGTDLILHLKGNKQFYDDFCKMVENCWETALELDI</sequence>
<name>A0A833M9I2_9FIRM</name>
<evidence type="ECO:0000313" key="2">
    <source>
        <dbReference type="Proteomes" id="UP000465601"/>
    </source>
</evidence>
<dbReference type="Proteomes" id="UP000465601">
    <property type="component" value="Unassembled WGS sequence"/>
</dbReference>
<organism evidence="1 2">
    <name type="scientific">Alkaliphilus serpentinus</name>
    <dbReference type="NCBI Taxonomy" id="1482731"/>
    <lineage>
        <taxon>Bacteria</taxon>
        <taxon>Bacillati</taxon>
        <taxon>Bacillota</taxon>
        <taxon>Clostridia</taxon>
        <taxon>Peptostreptococcales</taxon>
        <taxon>Natronincolaceae</taxon>
        <taxon>Alkaliphilus</taxon>
    </lineage>
</organism>
<dbReference type="EMBL" id="WBZB01000025">
    <property type="protein sequence ID" value="KAB3529880.1"/>
    <property type="molecule type" value="Genomic_DNA"/>
</dbReference>
<accession>A0A833M9I2</accession>
<reference evidence="1 2" key="1">
    <citation type="submission" date="2019-10" db="EMBL/GenBank/DDBJ databases">
        <title>Alkaliphilus serpentinus sp. nov. and Alkaliphilus pronyensis sp. nov., two novel anaerobic alkaliphilic species isolated from the serpentinized-hosted hydrothermal field of the Prony Bay (New Caledonia).</title>
        <authorList>
            <person name="Postec A."/>
        </authorList>
    </citation>
    <scope>NUCLEOTIDE SEQUENCE [LARGE SCALE GENOMIC DNA]</scope>
    <source>
        <strain evidence="1 2">LacT</strain>
    </source>
</reference>
<gene>
    <name evidence="1" type="ORF">F8153_08760</name>
</gene>